<dbReference type="EMBL" id="JBIASD010000001">
    <property type="protein sequence ID" value="MFF3664422.1"/>
    <property type="molecule type" value="Genomic_DNA"/>
</dbReference>
<evidence type="ECO:0000313" key="9">
    <source>
        <dbReference type="Proteomes" id="UP001602013"/>
    </source>
</evidence>
<reference evidence="8 9" key="1">
    <citation type="submission" date="2024-10" db="EMBL/GenBank/DDBJ databases">
        <title>The Natural Products Discovery Center: Release of the First 8490 Sequenced Strains for Exploring Actinobacteria Biosynthetic Diversity.</title>
        <authorList>
            <person name="Kalkreuter E."/>
            <person name="Kautsar S.A."/>
            <person name="Yang D."/>
            <person name="Bader C.D."/>
            <person name="Teijaro C.N."/>
            <person name="Fluegel L."/>
            <person name="Davis C.M."/>
            <person name="Simpson J.R."/>
            <person name="Lauterbach L."/>
            <person name="Steele A.D."/>
            <person name="Gui C."/>
            <person name="Meng S."/>
            <person name="Li G."/>
            <person name="Viehrig K."/>
            <person name="Ye F."/>
            <person name="Su P."/>
            <person name="Kiefer A.F."/>
            <person name="Nichols A."/>
            <person name="Cepeda A.J."/>
            <person name="Yan W."/>
            <person name="Fan B."/>
            <person name="Jiang Y."/>
            <person name="Adhikari A."/>
            <person name="Zheng C.-J."/>
            <person name="Schuster L."/>
            <person name="Cowan T.M."/>
            <person name="Smanski M.J."/>
            <person name="Chevrette M.G."/>
            <person name="De Carvalho L.P.S."/>
            <person name="Shen B."/>
        </authorList>
    </citation>
    <scope>NUCLEOTIDE SEQUENCE [LARGE SCALE GENOMIC DNA]</scope>
    <source>
        <strain evidence="8 9">NPDC002173</strain>
    </source>
</reference>
<dbReference type="PROSITE" id="PS51257">
    <property type="entry name" value="PROKAR_LIPOPROTEIN"/>
    <property type="match status" value="1"/>
</dbReference>
<dbReference type="PANTHER" id="PTHR30627">
    <property type="entry name" value="PEPTIDOGLYCAN D,D-TRANSPEPTIDASE"/>
    <property type="match status" value="1"/>
</dbReference>
<dbReference type="SUPFAM" id="SSF54427">
    <property type="entry name" value="NTF2-like"/>
    <property type="match status" value="1"/>
</dbReference>
<dbReference type="RefSeq" id="WP_387408522.1">
    <property type="nucleotide sequence ID" value="NZ_JBIASD010000001.1"/>
</dbReference>
<evidence type="ECO:0000256" key="1">
    <source>
        <dbReference type="ARBA" id="ARBA00004370"/>
    </source>
</evidence>
<comment type="caution">
    <text evidence="8">The sequence shown here is derived from an EMBL/GenBank/DDBJ whole genome shotgun (WGS) entry which is preliminary data.</text>
</comment>
<dbReference type="Proteomes" id="UP001602013">
    <property type="component" value="Unassembled WGS sequence"/>
</dbReference>
<dbReference type="Pfam" id="PF00905">
    <property type="entry name" value="Transpeptidase"/>
    <property type="match status" value="1"/>
</dbReference>
<dbReference type="Pfam" id="PF03717">
    <property type="entry name" value="PBP_dimer"/>
    <property type="match status" value="1"/>
</dbReference>
<dbReference type="Pfam" id="PF05223">
    <property type="entry name" value="MecA_N"/>
    <property type="match status" value="1"/>
</dbReference>
<keyword evidence="9" id="KW-1185">Reference proteome</keyword>
<proteinExistence type="inferred from homology"/>
<comment type="similarity">
    <text evidence="2">Belongs to the transpeptidase family.</text>
</comment>
<feature type="chain" id="PRO_5046480750" evidence="4">
    <location>
        <begin position="25"/>
        <end position="627"/>
    </location>
</feature>
<evidence type="ECO:0000256" key="2">
    <source>
        <dbReference type="ARBA" id="ARBA00007171"/>
    </source>
</evidence>
<evidence type="ECO:0000259" key="6">
    <source>
        <dbReference type="Pfam" id="PF03717"/>
    </source>
</evidence>
<feature type="domain" description="Penicillin-binding protein transpeptidase" evidence="5">
    <location>
        <begin position="343"/>
        <end position="621"/>
    </location>
</feature>
<keyword evidence="3" id="KW-0472">Membrane</keyword>
<feature type="domain" description="Penicillin-binding protein dimerisation" evidence="6">
    <location>
        <begin position="149"/>
        <end position="309"/>
    </location>
</feature>
<dbReference type="InterPro" id="IPR005311">
    <property type="entry name" value="PBP_dimer"/>
</dbReference>
<dbReference type="Gene3D" id="3.40.710.10">
    <property type="entry name" value="DD-peptidase/beta-lactamase superfamily"/>
    <property type="match status" value="1"/>
</dbReference>
<organism evidence="8 9">
    <name type="scientific">Microtetraspora malaysiensis</name>
    <dbReference type="NCBI Taxonomy" id="161358"/>
    <lineage>
        <taxon>Bacteria</taxon>
        <taxon>Bacillati</taxon>
        <taxon>Actinomycetota</taxon>
        <taxon>Actinomycetes</taxon>
        <taxon>Streptosporangiales</taxon>
        <taxon>Streptosporangiaceae</taxon>
        <taxon>Microtetraspora</taxon>
    </lineage>
</organism>
<comment type="subcellular location">
    <subcellularLocation>
        <location evidence="1">Membrane</location>
    </subcellularLocation>
</comment>
<dbReference type="InterPro" id="IPR032710">
    <property type="entry name" value="NTF2-like_dom_sf"/>
</dbReference>
<dbReference type="Gene3D" id="3.90.1310.10">
    <property type="entry name" value="Penicillin-binding protein 2a (Domain 2)"/>
    <property type="match status" value="1"/>
</dbReference>
<dbReference type="InterPro" id="IPR036138">
    <property type="entry name" value="PBP_dimer_sf"/>
</dbReference>
<feature type="signal peptide" evidence="4">
    <location>
        <begin position="1"/>
        <end position="24"/>
    </location>
</feature>
<dbReference type="InterPro" id="IPR007887">
    <property type="entry name" value="MecA_N"/>
</dbReference>
<evidence type="ECO:0000259" key="5">
    <source>
        <dbReference type="Pfam" id="PF00905"/>
    </source>
</evidence>
<dbReference type="SUPFAM" id="SSF56601">
    <property type="entry name" value="beta-lactamase/transpeptidase-like"/>
    <property type="match status" value="1"/>
</dbReference>
<evidence type="ECO:0000256" key="4">
    <source>
        <dbReference type="SAM" id="SignalP"/>
    </source>
</evidence>
<dbReference type="InterPro" id="IPR012338">
    <property type="entry name" value="Beta-lactam/transpept-like"/>
</dbReference>
<evidence type="ECO:0000259" key="7">
    <source>
        <dbReference type="Pfam" id="PF05223"/>
    </source>
</evidence>
<dbReference type="SUPFAM" id="SSF56519">
    <property type="entry name" value="Penicillin binding protein dimerisation domain"/>
    <property type="match status" value="1"/>
</dbReference>
<dbReference type="InterPro" id="IPR050515">
    <property type="entry name" value="Beta-lactam/transpept"/>
</dbReference>
<evidence type="ECO:0000313" key="8">
    <source>
        <dbReference type="EMBL" id="MFF3664422.1"/>
    </source>
</evidence>
<gene>
    <name evidence="8" type="ORF">ACFYXI_02420</name>
</gene>
<accession>A0ABW6SHJ0</accession>
<dbReference type="PANTHER" id="PTHR30627:SF24">
    <property type="entry name" value="PENICILLIN-BINDING PROTEIN 4B"/>
    <property type="match status" value="1"/>
</dbReference>
<evidence type="ECO:0000256" key="3">
    <source>
        <dbReference type="ARBA" id="ARBA00023136"/>
    </source>
</evidence>
<keyword evidence="4" id="KW-0732">Signal</keyword>
<dbReference type="InterPro" id="IPR001460">
    <property type="entry name" value="PCN-bd_Tpept"/>
</dbReference>
<protein>
    <submittedName>
        <fullName evidence="8">Penicillin-binding transpeptidase domain-containing protein</fullName>
    </submittedName>
</protein>
<sequence>MSVAKAVRAALALGLAVPMLTACFEEPSPLDAVRDFLVGWQRGDYAGAARRADGDPAVVRQALEDVGVQLDAASFRFSLKGVKRDGDSAKAEYHAEVDLGENNPLWEYDSTLPLHRVDGQWKIQWSPSVIHPELHAGERFAVDVEPLARQPILDRANESLQDETIRYVAGVYPDKIADKAALCEQLSQVTGFAEDRLLSRIQSSPPQSFVPLATFGGKTFGQVRDKLKAITGISIRTDSLPVAPKSPKDIVGRVAAITPEAEQQLGGPQRAGDTVGRDGLQKAYQDQLTGSTETKVVILDSSGKQVKELKAWPGRANTSVRTTIDSGLQAAGDSAVTASQQVALVALQASTGEIRAVSTQGMNQQKDALAGKFPAGTTFSIIATDALLKSGFDPKQKVPCSADRSVAGARFQHVGYTGGATPSFAADFAHGCVTALASLARRVSGDAVVASAEKYGIGSPWELPLASFSGSRPKPASDAATAKLIAGQSVRVSPLSMALVAGAVKSGTWRPPVLVTSPSSPDPTAEVAPAAPPAPVPLDPTVVEQIRTLMRAGVTSGSARAAAAPGDPVYGVAAGIGYVVKKQRRDLSWFVGWQGDIAVAVLAESTDASAAATVAGRFFRAAGLKKP</sequence>
<feature type="domain" description="NTF2-like N-terminal transpeptidase" evidence="7">
    <location>
        <begin position="29"/>
        <end position="137"/>
    </location>
</feature>
<name>A0ABW6SHJ0_9ACTN</name>